<dbReference type="EMBL" id="RSDW01000001">
    <property type="protein sequence ID" value="RSL14932.1"/>
    <property type="molecule type" value="Genomic_DNA"/>
</dbReference>
<feature type="region of interest" description="Disordered" evidence="1">
    <location>
        <begin position="127"/>
        <end position="148"/>
    </location>
</feature>
<reference evidence="2 3" key="1">
    <citation type="submission" date="2018-12" db="EMBL/GenBank/DDBJ databases">
        <title>Sequencing of bacterial isolates from soil warming experiment in Harvard Forest, Massachusetts, USA.</title>
        <authorList>
            <person name="Deangelis K."/>
        </authorList>
    </citation>
    <scope>NUCLEOTIDE SEQUENCE [LARGE SCALE GENOMIC DNA]</scope>
    <source>
        <strain evidence="2 3">EB153</strain>
    </source>
</reference>
<dbReference type="Proteomes" id="UP000269669">
    <property type="component" value="Unassembled WGS sequence"/>
</dbReference>
<comment type="caution">
    <text evidence="2">The sequence shown here is derived from an EMBL/GenBank/DDBJ whole genome shotgun (WGS) entry which is preliminary data.</text>
</comment>
<dbReference type="AlphaFoldDB" id="A0A428MDI3"/>
<keyword evidence="3" id="KW-1185">Reference proteome</keyword>
<sequence length="173" mass="19806">MCNQNPVGCYARDVSLWCMWNCIAYIMGDSPPTKSRCQSFKLKAPNSCRVPGAPYLDFEMWDIRAKREPLSCPARPLERLRSNTGIQNRTRFSRKKCIPQTTFATHFSISYPQNTTHKHLFFPKNPGIHHPKKSGHKSIQKTKRDPPFSTGLFLLIPLTSKRSNSPESSRHST</sequence>
<gene>
    <name evidence="2" type="ORF">EDE15_0402</name>
</gene>
<evidence type="ECO:0000256" key="1">
    <source>
        <dbReference type="SAM" id="MobiDB-lite"/>
    </source>
</evidence>
<evidence type="ECO:0000313" key="2">
    <source>
        <dbReference type="EMBL" id="RSL14932.1"/>
    </source>
</evidence>
<proteinExistence type="predicted"/>
<accession>A0A428MDI3</accession>
<organism evidence="2 3">
    <name type="scientific">Edaphobacter aggregans</name>
    <dbReference type="NCBI Taxonomy" id="570835"/>
    <lineage>
        <taxon>Bacteria</taxon>
        <taxon>Pseudomonadati</taxon>
        <taxon>Acidobacteriota</taxon>
        <taxon>Terriglobia</taxon>
        <taxon>Terriglobales</taxon>
        <taxon>Acidobacteriaceae</taxon>
        <taxon>Edaphobacter</taxon>
    </lineage>
</organism>
<protein>
    <submittedName>
        <fullName evidence="2">Uncharacterized protein</fullName>
    </submittedName>
</protein>
<name>A0A428MDI3_9BACT</name>
<feature type="compositionally biased region" description="Basic residues" evidence="1">
    <location>
        <begin position="127"/>
        <end position="141"/>
    </location>
</feature>
<evidence type="ECO:0000313" key="3">
    <source>
        <dbReference type="Proteomes" id="UP000269669"/>
    </source>
</evidence>